<proteinExistence type="predicted"/>
<protein>
    <submittedName>
        <fullName evidence="2">Uncharacterized protein</fullName>
    </submittedName>
</protein>
<organism evidence="2">
    <name type="scientific">Chionoecetes opilio bacilliform virus</name>
    <dbReference type="NCBI Taxonomy" id="1825681"/>
    <lineage>
        <taxon>Viruses</taxon>
        <taxon>Viruses incertae sedis</taxon>
        <taxon>Naldaviricetes</taxon>
        <taxon>Nimaviridae</taxon>
    </lineage>
</organism>
<sequence length="292" mass="33188">MKTHLEKLEINRLVACCMVDHSMGRGDAFVPCRESEVICVERHIKKIMNDSYTDKECSVCFEIVPPHCASSYRGTHFFNFFSVHAFMDTTDSAVAGTGGCTAILCPRCTIMTVVRAYEQLTTGPADVSEVLKCPCCNEYMTNWIGRAYEFSDLCYRYLFALLFDFTSSFRRDLINRLEMCFVELEIIQSDFINTKNIHDLSFPHDGDGVYIPIANTRMRPAISRYRLATSPSDVDGRVALCCRRCTLSTCCKKPNPLEEFEVVNNAPPRADHPSDADLLETDYVDTEDEEEF</sequence>
<feature type="compositionally biased region" description="Acidic residues" evidence="1">
    <location>
        <begin position="277"/>
        <end position="292"/>
    </location>
</feature>
<gene>
    <name evidence="2" type="ORF">SCV_018</name>
</gene>
<accession>A0A1Q3DL07</accession>
<feature type="region of interest" description="Disordered" evidence="1">
    <location>
        <begin position="264"/>
        <end position="292"/>
    </location>
</feature>
<dbReference type="EMBL" id="BDLS01000001">
    <property type="protein sequence ID" value="GAV93142.1"/>
    <property type="molecule type" value="Genomic_DNA"/>
</dbReference>
<comment type="caution">
    <text evidence="2">The sequence shown here is derived from an EMBL/GenBank/DDBJ whole genome shotgun (WGS) entry which is preliminary data.</text>
</comment>
<evidence type="ECO:0000313" key="2">
    <source>
        <dbReference type="EMBL" id="GAV93142.1"/>
    </source>
</evidence>
<reference evidence="2" key="1">
    <citation type="submission" date="2017-01" db="EMBL/GenBank/DDBJ databases">
        <title>Draft genome sequence of uncultured bacilliform virus purified from snow crab.</title>
        <authorList>
            <person name="Takano T."/>
        </authorList>
    </citation>
    <scope>NUCLEOTIDE SEQUENCE</scope>
    <source>
        <strain evidence="2">Isolate_1</strain>
    </source>
</reference>
<evidence type="ECO:0000256" key="1">
    <source>
        <dbReference type="SAM" id="MobiDB-lite"/>
    </source>
</evidence>
<name>A0A1Q3DL07_9VIRU</name>